<dbReference type="InterPro" id="IPR027777">
    <property type="entry name" value="DCTN6"/>
</dbReference>
<name>A0A0H2RPC1_9AGAM</name>
<dbReference type="GO" id="GO:0005869">
    <property type="term" value="C:dynactin complex"/>
    <property type="evidence" value="ECO:0007669"/>
    <property type="project" value="InterPro"/>
</dbReference>
<dbReference type="Proteomes" id="UP000053477">
    <property type="component" value="Unassembled WGS sequence"/>
</dbReference>
<protein>
    <recommendedName>
        <fullName evidence="3">Dynactin subunit 6</fullName>
    </recommendedName>
</protein>
<dbReference type="InParanoid" id="A0A0H2RPC1"/>
<dbReference type="PANTHER" id="PTHR13072:SF0">
    <property type="entry name" value="DYNACTIN SUBUNIT 6"/>
    <property type="match status" value="1"/>
</dbReference>
<dbReference type="STRING" id="27342.A0A0H2RPC1"/>
<organism evidence="7 8">
    <name type="scientific">Schizopora paradoxa</name>
    <dbReference type="NCBI Taxonomy" id="27342"/>
    <lineage>
        <taxon>Eukaryota</taxon>
        <taxon>Fungi</taxon>
        <taxon>Dikarya</taxon>
        <taxon>Basidiomycota</taxon>
        <taxon>Agaricomycotina</taxon>
        <taxon>Agaricomycetes</taxon>
        <taxon>Hymenochaetales</taxon>
        <taxon>Schizoporaceae</taxon>
        <taxon>Schizopora</taxon>
    </lineage>
</organism>
<dbReference type="InterPro" id="IPR011004">
    <property type="entry name" value="Trimer_LpxA-like_sf"/>
</dbReference>
<dbReference type="EMBL" id="KQ085955">
    <property type="protein sequence ID" value="KLO13714.1"/>
    <property type="molecule type" value="Genomic_DNA"/>
</dbReference>
<keyword evidence="5" id="KW-0206">Cytoskeleton</keyword>
<reference evidence="7 8" key="1">
    <citation type="submission" date="2015-04" db="EMBL/GenBank/DDBJ databases">
        <title>Complete genome sequence of Schizopora paradoxa KUC8140, a cosmopolitan wood degrader in East Asia.</title>
        <authorList>
            <consortium name="DOE Joint Genome Institute"/>
            <person name="Min B."/>
            <person name="Park H."/>
            <person name="Jang Y."/>
            <person name="Kim J.-J."/>
            <person name="Kim K.H."/>
            <person name="Pangilinan J."/>
            <person name="Lipzen A."/>
            <person name="Riley R."/>
            <person name="Grigoriev I.V."/>
            <person name="Spatafora J.W."/>
            <person name="Choi I.-G."/>
        </authorList>
    </citation>
    <scope>NUCLEOTIDE SEQUENCE [LARGE SCALE GENOMIC DNA]</scope>
    <source>
        <strain evidence="7 8">KUC8140</strain>
    </source>
</reference>
<dbReference type="Gene3D" id="2.160.10.10">
    <property type="entry name" value="Hexapeptide repeat proteins"/>
    <property type="match status" value="1"/>
</dbReference>
<comment type="subcellular location">
    <subcellularLocation>
        <location evidence="1">Cytoplasm</location>
        <location evidence="1">Cytoskeleton</location>
    </subcellularLocation>
</comment>
<keyword evidence="4" id="KW-0963">Cytoplasm</keyword>
<comment type="function">
    <text evidence="6">Part of the dynactin complex that activates the molecular motor dynein for ultra-processive transport along microtubules.</text>
</comment>
<dbReference type="PANTHER" id="PTHR13072">
    <property type="entry name" value="DYNACTIN 6"/>
    <property type="match status" value="1"/>
</dbReference>
<proteinExistence type="inferred from homology"/>
<gene>
    <name evidence="7" type="ORF">SCHPADRAFT_852116</name>
</gene>
<dbReference type="CDD" id="cd04646">
    <property type="entry name" value="LbH_Dynactin_6"/>
    <property type="match status" value="1"/>
</dbReference>
<sequence length="177" mass="19829">MPPIRDKFIIHSKAVVCQDVDLKGDITIGPGTVVHPKAIIYAIGGPIVIGSNNIIEEGATIVNRRKEVMRIGDENLFEIGSRVESPSVGDQNTVSTKARVHHTVRIGSHCSIGPKCFINTSEDIKLDDFTVLYGPNWEERLWSGRGQKQAEDLSTKHVEYLKEWLPKFNRLRRGEMP</sequence>
<evidence type="ECO:0000256" key="5">
    <source>
        <dbReference type="ARBA" id="ARBA00023212"/>
    </source>
</evidence>
<keyword evidence="8" id="KW-1185">Reference proteome</keyword>
<dbReference type="AlphaFoldDB" id="A0A0H2RPC1"/>
<dbReference type="OrthoDB" id="2355at2759"/>
<evidence type="ECO:0000256" key="2">
    <source>
        <dbReference type="ARBA" id="ARBA00007719"/>
    </source>
</evidence>
<evidence type="ECO:0000313" key="8">
    <source>
        <dbReference type="Proteomes" id="UP000053477"/>
    </source>
</evidence>
<evidence type="ECO:0000256" key="3">
    <source>
        <dbReference type="ARBA" id="ARBA00016573"/>
    </source>
</evidence>
<dbReference type="SUPFAM" id="SSF51161">
    <property type="entry name" value="Trimeric LpxA-like enzymes"/>
    <property type="match status" value="1"/>
</dbReference>
<comment type="similarity">
    <text evidence="2">Belongs to the dynactin subunits 5/6 family. Dynactin subunit 6 subfamily.</text>
</comment>
<dbReference type="GO" id="GO:0007052">
    <property type="term" value="P:mitotic spindle organization"/>
    <property type="evidence" value="ECO:0007669"/>
    <property type="project" value="TreeGrafter"/>
</dbReference>
<accession>A0A0H2RPC1</accession>
<dbReference type="GO" id="GO:0070840">
    <property type="term" value="F:dynein complex binding"/>
    <property type="evidence" value="ECO:0007669"/>
    <property type="project" value="TreeGrafter"/>
</dbReference>
<evidence type="ECO:0000256" key="1">
    <source>
        <dbReference type="ARBA" id="ARBA00004245"/>
    </source>
</evidence>
<evidence type="ECO:0000256" key="6">
    <source>
        <dbReference type="ARBA" id="ARBA00034687"/>
    </source>
</evidence>
<evidence type="ECO:0000256" key="4">
    <source>
        <dbReference type="ARBA" id="ARBA00022490"/>
    </source>
</evidence>
<evidence type="ECO:0000313" key="7">
    <source>
        <dbReference type="EMBL" id="KLO13714.1"/>
    </source>
</evidence>